<keyword evidence="2" id="KW-1185">Reference proteome</keyword>
<reference evidence="1" key="1">
    <citation type="journal article" date="2020" name="Stud. Mycol.">
        <title>101 Dothideomycetes genomes: a test case for predicting lifestyles and emergence of pathogens.</title>
        <authorList>
            <person name="Haridas S."/>
            <person name="Albert R."/>
            <person name="Binder M."/>
            <person name="Bloem J."/>
            <person name="Labutti K."/>
            <person name="Salamov A."/>
            <person name="Andreopoulos B."/>
            <person name="Baker S."/>
            <person name="Barry K."/>
            <person name="Bills G."/>
            <person name="Bluhm B."/>
            <person name="Cannon C."/>
            <person name="Castanera R."/>
            <person name="Culley D."/>
            <person name="Daum C."/>
            <person name="Ezra D."/>
            <person name="Gonzalez J."/>
            <person name="Henrissat B."/>
            <person name="Kuo A."/>
            <person name="Liang C."/>
            <person name="Lipzen A."/>
            <person name="Lutzoni F."/>
            <person name="Magnuson J."/>
            <person name="Mondo S."/>
            <person name="Nolan M."/>
            <person name="Ohm R."/>
            <person name="Pangilinan J."/>
            <person name="Park H.-J."/>
            <person name="Ramirez L."/>
            <person name="Alfaro M."/>
            <person name="Sun H."/>
            <person name="Tritt A."/>
            <person name="Yoshinaga Y."/>
            <person name="Zwiers L.-H."/>
            <person name="Turgeon B."/>
            <person name="Goodwin S."/>
            <person name="Spatafora J."/>
            <person name="Crous P."/>
            <person name="Grigoriev I."/>
        </authorList>
    </citation>
    <scope>NUCLEOTIDE SEQUENCE</scope>
    <source>
        <strain evidence="1">CBS 183.55</strain>
    </source>
</reference>
<dbReference type="Proteomes" id="UP000800082">
    <property type="component" value="Unassembled WGS sequence"/>
</dbReference>
<dbReference type="RefSeq" id="XP_033442832.1">
    <property type="nucleotide sequence ID" value="XM_033597355.1"/>
</dbReference>
<gene>
    <name evidence="1" type="ORF">M421DRAFT_77768</name>
</gene>
<evidence type="ECO:0000313" key="1">
    <source>
        <dbReference type="EMBL" id="KAF1922579.1"/>
    </source>
</evidence>
<dbReference type="GeneID" id="54355022"/>
<dbReference type="OrthoDB" id="4324149at2759"/>
<name>A0A6A5R583_9PLEO</name>
<dbReference type="AlphaFoldDB" id="A0A6A5R583"/>
<protein>
    <submittedName>
        <fullName evidence="1">Uncharacterized protein</fullName>
    </submittedName>
</protein>
<proteinExistence type="predicted"/>
<accession>A0A6A5R583</accession>
<evidence type="ECO:0000313" key="2">
    <source>
        <dbReference type="Proteomes" id="UP000800082"/>
    </source>
</evidence>
<feature type="non-terminal residue" evidence="1">
    <location>
        <position position="1"/>
    </location>
</feature>
<sequence length="69" mass="7631">LVENTKAKYSIQDKDTYNFNKSSFIIGVILTGAIVTGSKQWTSIIQGICAKGWSIPPFIIFSSKHHLST</sequence>
<dbReference type="EMBL" id="ML979021">
    <property type="protein sequence ID" value="KAF1922579.1"/>
    <property type="molecule type" value="Genomic_DNA"/>
</dbReference>
<organism evidence="1 2">
    <name type="scientific">Didymella exigua CBS 183.55</name>
    <dbReference type="NCBI Taxonomy" id="1150837"/>
    <lineage>
        <taxon>Eukaryota</taxon>
        <taxon>Fungi</taxon>
        <taxon>Dikarya</taxon>
        <taxon>Ascomycota</taxon>
        <taxon>Pezizomycotina</taxon>
        <taxon>Dothideomycetes</taxon>
        <taxon>Pleosporomycetidae</taxon>
        <taxon>Pleosporales</taxon>
        <taxon>Pleosporineae</taxon>
        <taxon>Didymellaceae</taxon>
        <taxon>Didymella</taxon>
    </lineage>
</organism>